<reference evidence="5" key="1">
    <citation type="submission" date="2011-10" db="EMBL/GenBank/DDBJ databases">
        <title>The Genome Sequence of Oxalobacter formigenes HOxBLS.</title>
        <authorList>
            <consortium name="The Broad Institute Genome Sequencing Platform"/>
            <person name="Earl A."/>
            <person name="Ward D."/>
            <person name="Feldgarden M."/>
            <person name="Gevers D."/>
            <person name="Allison M.J."/>
            <person name="Humphrey S."/>
            <person name="Young S.K."/>
            <person name="Zeng Q."/>
            <person name="Gargeya S."/>
            <person name="Fitzgerald M."/>
            <person name="Haas B."/>
            <person name="Abouelleil A."/>
            <person name="Alvarado L."/>
            <person name="Arachchi H.M."/>
            <person name="Berlin A."/>
            <person name="Brown A."/>
            <person name="Chapman S.B."/>
            <person name="Chen Z."/>
            <person name="Dunbar C."/>
            <person name="Freedman E."/>
            <person name="Gearin G."/>
            <person name="Goldberg J."/>
            <person name="Griggs A."/>
            <person name="Gujja S."/>
            <person name="Heiman D."/>
            <person name="Howarth C."/>
            <person name="Larson L."/>
            <person name="Lui A."/>
            <person name="MacDonald P.J.P."/>
            <person name="Montmayeur A."/>
            <person name="Murphy C."/>
            <person name="Neiman D."/>
            <person name="Pearson M."/>
            <person name="Priest M."/>
            <person name="Roberts A."/>
            <person name="Saif S."/>
            <person name="Shea T."/>
            <person name="Shenoy N."/>
            <person name="Sisk P."/>
            <person name="Stolte C."/>
            <person name="Sykes S."/>
            <person name="Wortman J."/>
            <person name="Nusbaum C."/>
            <person name="Birren B."/>
        </authorList>
    </citation>
    <scope>NUCLEOTIDE SEQUENCE [LARGE SCALE GENOMIC DNA]</scope>
    <source>
        <strain evidence="5">HOxBLS</strain>
    </source>
</reference>
<evidence type="ECO:0000259" key="4">
    <source>
        <dbReference type="Pfam" id="PF04577"/>
    </source>
</evidence>
<dbReference type="EMBL" id="ACDP02000026">
    <property type="protein sequence ID" value="EEO27337.2"/>
    <property type="molecule type" value="Genomic_DNA"/>
</dbReference>
<dbReference type="Pfam" id="PF04577">
    <property type="entry name" value="Glyco_transf_61"/>
    <property type="match status" value="1"/>
</dbReference>
<evidence type="ECO:0000256" key="1">
    <source>
        <dbReference type="ARBA" id="ARBA00022676"/>
    </source>
</evidence>
<dbReference type="Proteomes" id="UP000003973">
    <property type="component" value="Unassembled WGS sequence"/>
</dbReference>
<proteinExistence type="predicted"/>
<keyword evidence="1" id="KW-0328">Glycosyltransferase</keyword>
<keyword evidence="6" id="KW-1185">Reference proteome</keyword>
<dbReference type="InterPro" id="IPR007657">
    <property type="entry name" value="Glycosyltransferase_61"/>
</dbReference>
<dbReference type="InterPro" id="IPR049625">
    <property type="entry name" value="Glyco_transf_61_cat"/>
</dbReference>
<feature type="domain" description="Glycosyltransferase 61 catalytic" evidence="4">
    <location>
        <begin position="147"/>
        <end position="341"/>
    </location>
</feature>
<evidence type="ECO:0000313" key="6">
    <source>
        <dbReference type="Proteomes" id="UP000003973"/>
    </source>
</evidence>
<evidence type="ECO:0000313" key="5">
    <source>
        <dbReference type="EMBL" id="EEO27337.2"/>
    </source>
</evidence>
<keyword evidence="2" id="KW-0808">Transferase</keyword>
<evidence type="ECO:0000256" key="2">
    <source>
        <dbReference type="ARBA" id="ARBA00022679"/>
    </source>
</evidence>
<evidence type="ECO:0000256" key="3">
    <source>
        <dbReference type="ARBA" id="ARBA00023180"/>
    </source>
</evidence>
<dbReference type="GO" id="GO:0016757">
    <property type="term" value="F:glycosyltransferase activity"/>
    <property type="evidence" value="ECO:0007669"/>
    <property type="project" value="UniProtKB-KW"/>
</dbReference>
<dbReference type="AlphaFoldDB" id="C3X2A1"/>
<comment type="caution">
    <text evidence="5">The sequence shown here is derived from an EMBL/GenBank/DDBJ whole genome shotgun (WGS) entry which is preliminary data.</text>
</comment>
<dbReference type="PANTHER" id="PTHR20961">
    <property type="entry name" value="GLYCOSYLTRANSFERASE"/>
    <property type="match status" value="1"/>
</dbReference>
<dbReference type="RefSeq" id="WP_020995233.1">
    <property type="nucleotide sequence ID" value="NZ_CABMNL010000001.1"/>
</dbReference>
<keyword evidence="3" id="KW-0325">Glycoprotein</keyword>
<dbReference type="HOGENOM" id="CLU_683030_0_0_4"/>
<sequence>MKLSDKLKLWYTRRKRYRAITIDDFARNNLLDSKVCLDAEQRKIYEDNTFFYPLSQDICVDIRYESPECAIYRLNNVSVVGRCEAIFKDGYMIHQGNFNPAKHISMLEKMKRVRFLPGFQECRLRQRKIGRKIKKGIVLFDGDSGNYSHFLCNIVSRLIISNQYPEFDDFPILIDEYIGHRLIDIVIRFNTKNKEIILVNEAEMVEVEDMVYVSFPHFIFSDFRRDEYNNVNDSYRLSGKAMELVHREALRIIKPENWRSRKVYLYRDNFVRSGIQYNSRNLINQEDIVHYLRKKGFLVVNPAELDFREQVNLMRNAEVVVSPVGSALANMIFADKKTKFITLAGHYEGADYSFWTDFACALNIDLYYVLGRQLISKANARKMHNSYFVGINLIEECLERYDA</sequence>
<gene>
    <name evidence="5" type="ORF">OFAG_00490</name>
</gene>
<dbReference type="eggNOG" id="COG4421">
    <property type="taxonomic scope" value="Bacteria"/>
</dbReference>
<protein>
    <recommendedName>
        <fullName evidence="4">Glycosyltransferase 61 catalytic domain-containing protein</fullName>
    </recommendedName>
</protein>
<organism evidence="5 6">
    <name type="scientific">Oxalobacter paraformigenes</name>
    <dbReference type="NCBI Taxonomy" id="556268"/>
    <lineage>
        <taxon>Bacteria</taxon>
        <taxon>Pseudomonadati</taxon>
        <taxon>Pseudomonadota</taxon>
        <taxon>Betaproteobacteria</taxon>
        <taxon>Burkholderiales</taxon>
        <taxon>Oxalobacteraceae</taxon>
        <taxon>Oxalobacter</taxon>
    </lineage>
</organism>
<name>C3X2A1_9BURK</name>
<accession>C3X2A1</accession>